<accession>A2DGP8</accession>
<dbReference type="VEuPathDB" id="TrichDB:TVAGG3_0997580"/>
<evidence type="ECO:0000313" key="2">
    <source>
        <dbReference type="EMBL" id="EAY20435.1"/>
    </source>
</evidence>
<feature type="region of interest" description="Disordered" evidence="1">
    <location>
        <begin position="464"/>
        <end position="484"/>
    </location>
</feature>
<organism evidence="2 3">
    <name type="scientific">Trichomonas vaginalis (strain ATCC PRA-98 / G3)</name>
    <dbReference type="NCBI Taxonomy" id="412133"/>
    <lineage>
        <taxon>Eukaryota</taxon>
        <taxon>Metamonada</taxon>
        <taxon>Parabasalia</taxon>
        <taxon>Trichomonadida</taxon>
        <taxon>Trichomonadidae</taxon>
        <taxon>Trichomonas</taxon>
    </lineage>
</organism>
<dbReference type="EMBL" id="DS113198">
    <property type="protein sequence ID" value="EAY20435.1"/>
    <property type="molecule type" value="Genomic_DNA"/>
</dbReference>
<dbReference type="RefSeq" id="XP_001581421.1">
    <property type="nucleotide sequence ID" value="XM_001581371.1"/>
</dbReference>
<dbReference type="InParanoid" id="A2DGP8"/>
<dbReference type="VEuPathDB" id="TrichDB:TVAG_110470"/>
<dbReference type="AlphaFoldDB" id="A2DGP8"/>
<proteinExistence type="predicted"/>
<evidence type="ECO:0000256" key="1">
    <source>
        <dbReference type="SAM" id="MobiDB-lite"/>
    </source>
</evidence>
<keyword evidence="3" id="KW-1185">Reference proteome</keyword>
<dbReference type="Proteomes" id="UP000001542">
    <property type="component" value="Unassembled WGS sequence"/>
</dbReference>
<sequence length="632" mass="73307">MSNDYFKNVLTDVSYFLRFTGATAGDIKGNELDHLTLWAQEEILKLKCIHKSDNIPSMDIVNIYNKWKFQDKEDFHFQKYLILDQKLTKSGVPYLKMQLANTSEIFNLNFPQYLQANFQNVFQKGRIISMSLFKAFSNFAAMPQAFVVELNDNEEDMNLVNYLLNGEFADRNDKFEIVEKNDTGFLIRRESVEFQLFIPSTHKAMRSLLNSGEFVVITNVFRVDEPSGLYFTIDSTSLFFRLPVKPSESKYFRCSLRGQIVSIETSVDYAGEFGGSKMTIKNVENGDFLIVTFSNFISSLMKDYVMKCRIGHHIWMFGLSWKELADYDFDAESCLYNLDLTPSFYFSQQKVPISLKRLSLSTTPEIVEVIVLDAHFFPVNVHSNCNCVLSEFNECPYCMNSISTNTKQKLLFILDIDDGTDQIKVAGICEDLEICHITYEDYELMSMTERDVIDSVKKEREEIAIQENNRAENDDKAKSEKHQKRIDDMVNTLSRFGVTIERAQVESDLEVEDESTQNEMARRMQMLFISQRSQQVINDNIVNSGRRKYEEYQENWRKKLNELIGQTFVFGLSRQQFNDFGPEAKLIEFRINYAVKPRTKMSIAQLISSLNSNNRVAIPQLDLMFSEAKKKN</sequence>
<reference evidence="2" key="2">
    <citation type="journal article" date="2007" name="Science">
        <title>Draft genome sequence of the sexually transmitted pathogen Trichomonas vaginalis.</title>
        <authorList>
            <person name="Carlton J.M."/>
            <person name="Hirt R.P."/>
            <person name="Silva J.C."/>
            <person name="Delcher A.L."/>
            <person name="Schatz M."/>
            <person name="Zhao Q."/>
            <person name="Wortman J.R."/>
            <person name="Bidwell S.L."/>
            <person name="Alsmark U.C.M."/>
            <person name="Besteiro S."/>
            <person name="Sicheritz-Ponten T."/>
            <person name="Noel C.J."/>
            <person name="Dacks J.B."/>
            <person name="Foster P.G."/>
            <person name="Simillion C."/>
            <person name="Van de Peer Y."/>
            <person name="Miranda-Saavedra D."/>
            <person name="Barton G.J."/>
            <person name="Westrop G.D."/>
            <person name="Mueller S."/>
            <person name="Dessi D."/>
            <person name="Fiori P.L."/>
            <person name="Ren Q."/>
            <person name="Paulsen I."/>
            <person name="Zhang H."/>
            <person name="Bastida-Corcuera F.D."/>
            <person name="Simoes-Barbosa A."/>
            <person name="Brown M.T."/>
            <person name="Hayes R.D."/>
            <person name="Mukherjee M."/>
            <person name="Okumura C.Y."/>
            <person name="Schneider R."/>
            <person name="Smith A.J."/>
            <person name="Vanacova S."/>
            <person name="Villalvazo M."/>
            <person name="Haas B.J."/>
            <person name="Pertea M."/>
            <person name="Feldblyum T.V."/>
            <person name="Utterback T.R."/>
            <person name="Shu C.L."/>
            <person name="Osoegawa K."/>
            <person name="de Jong P.J."/>
            <person name="Hrdy I."/>
            <person name="Horvathova L."/>
            <person name="Zubacova Z."/>
            <person name="Dolezal P."/>
            <person name="Malik S.B."/>
            <person name="Logsdon J.M. Jr."/>
            <person name="Henze K."/>
            <person name="Gupta A."/>
            <person name="Wang C.C."/>
            <person name="Dunne R.L."/>
            <person name="Upcroft J.A."/>
            <person name="Upcroft P."/>
            <person name="White O."/>
            <person name="Salzberg S.L."/>
            <person name="Tang P."/>
            <person name="Chiu C.-H."/>
            <person name="Lee Y.-S."/>
            <person name="Embley T.M."/>
            <person name="Coombs G.H."/>
            <person name="Mottram J.C."/>
            <person name="Tachezy J."/>
            <person name="Fraser-Liggett C.M."/>
            <person name="Johnson P.J."/>
        </authorList>
    </citation>
    <scope>NUCLEOTIDE SEQUENCE [LARGE SCALE GENOMIC DNA]</scope>
    <source>
        <strain evidence="2">G3</strain>
    </source>
</reference>
<name>A2DGP8_TRIV3</name>
<evidence type="ECO:0000313" key="3">
    <source>
        <dbReference type="Proteomes" id="UP000001542"/>
    </source>
</evidence>
<gene>
    <name evidence="2" type="ORF">TVAG_110470</name>
</gene>
<protein>
    <submittedName>
        <fullName evidence="2">Uncharacterized protein</fullName>
    </submittedName>
</protein>
<dbReference type="KEGG" id="tva:5465972"/>
<reference evidence="2" key="1">
    <citation type="submission" date="2006-10" db="EMBL/GenBank/DDBJ databases">
        <authorList>
            <person name="Amadeo P."/>
            <person name="Zhao Q."/>
            <person name="Wortman J."/>
            <person name="Fraser-Liggett C."/>
            <person name="Carlton J."/>
        </authorList>
    </citation>
    <scope>NUCLEOTIDE SEQUENCE</scope>
    <source>
        <strain evidence="2">G3</strain>
    </source>
</reference>